<organism evidence="2 3">
    <name type="scientific">Xanthomonas sacchari</name>
    <dbReference type="NCBI Taxonomy" id="56458"/>
    <lineage>
        <taxon>Bacteria</taxon>
        <taxon>Pseudomonadati</taxon>
        <taxon>Pseudomonadota</taxon>
        <taxon>Gammaproteobacteria</taxon>
        <taxon>Lysobacterales</taxon>
        <taxon>Lysobacteraceae</taxon>
        <taxon>Xanthomonas</taxon>
    </lineage>
</organism>
<protein>
    <submittedName>
        <fullName evidence="2">Uncharacterized protein</fullName>
    </submittedName>
</protein>
<comment type="caution">
    <text evidence="2">The sequence shown here is derived from an EMBL/GenBank/DDBJ whole genome shotgun (WGS) entry which is preliminary data.</text>
</comment>
<feature type="region of interest" description="Disordered" evidence="1">
    <location>
        <begin position="224"/>
        <end position="245"/>
    </location>
</feature>
<accession>A0ABT3DRT5</accession>
<feature type="compositionally biased region" description="Low complexity" evidence="1">
    <location>
        <begin position="228"/>
        <end position="245"/>
    </location>
</feature>
<dbReference type="Proteomes" id="UP001320843">
    <property type="component" value="Unassembled WGS sequence"/>
</dbReference>
<keyword evidence="3" id="KW-1185">Reference proteome</keyword>
<evidence type="ECO:0000256" key="1">
    <source>
        <dbReference type="SAM" id="MobiDB-lite"/>
    </source>
</evidence>
<name>A0ABT3DRT5_9XANT</name>
<proteinExistence type="predicted"/>
<sequence>MRACASQVRLSSISSSEARARSQYRHRGQTSPHVSVALQRPCRSGMHWIERSVADRPCGDVRVRARSCWWRRLPKAMRTSGISIRRSRRHRGLQRYARRRHFCGNAGCRGVRCAWSPGVGVNGHASATSGVADDRTAKAVGTDVPPTLPQTLTESPCSSGFSRDRHDRCRLSRLKPLLQQRLWSSRAARGQRQHPSLVSRMRCSACAANDACGPAARIARVERGDQCARSTASRASAASASAAAP</sequence>
<evidence type="ECO:0000313" key="2">
    <source>
        <dbReference type="EMBL" id="MCW0398202.1"/>
    </source>
</evidence>
<reference evidence="2 3" key="1">
    <citation type="submission" date="2022-06" db="EMBL/GenBank/DDBJ databases">
        <title>Dynamics of rice microbiomes reveals core vertical transmitted seed endophytes.</title>
        <authorList>
            <person name="Liao K."/>
            <person name="Zhang X."/>
        </authorList>
    </citation>
    <scope>NUCLEOTIDE SEQUENCE [LARGE SCALE GENOMIC DNA]</scope>
    <source>
        <strain evidence="2 3">YT10-10-1</strain>
    </source>
</reference>
<dbReference type="EMBL" id="JANFWR010000004">
    <property type="protein sequence ID" value="MCW0398202.1"/>
    <property type="molecule type" value="Genomic_DNA"/>
</dbReference>
<gene>
    <name evidence="2" type="ORF">NB700_000758</name>
</gene>
<evidence type="ECO:0000313" key="3">
    <source>
        <dbReference type="Proteomes" id="UP001320843"/>
    </source>
</evidence>